<proteinExistence type="predicted"/>
<dbReference type="RefSeq" id="WP_206229592.1">
    <property type="nucleotide sequence ID" value="NZ_JAFIWB010000007.1"/>
</dbReference>
<dbReference type="Proteomes" id="UP000695802">
    <property type="component" value="Unassembled WGS sequence"/>
</dbReference>
<evidence type="ECO:0000313" key="2">
    <source>
        <dbReference type="Proteomes" id="UP000695802"/>
    </source>
</evidence>
<evidence type="ECO:0000313" key="1">
    <source>
        <dbReference type="EMBL" id="MBN6102386.1"/>
    </source>
</evidence>
<protein>
    <submittedName>
        <fullName evidence="1">Uncharacterized protein</fullName>
    </submittedName>
</protein>
<gene>
    <name evidence="1" type="ORF">JR064_09430</name>
</gene>
<accession>A0ABS3B2E9</accession>
<reference evidence="1 2" key="1">
    <citation type="submission" date="2021-02" db="EMBL/GenBank/DDBJ databases">
        <title>Taxonomically Unique Crown Gall-Associated Xanthomonas Stains Have Deficiency in Virulence Repertories.</title>
        <authorList>
            <person name="Mafakheri H."/>
            <person name="Taghavi S.M."/>
            <person name="Dimkic I."/>
            <person name="Nemanja K."/>
            <person name="Osdaghi E."/>
        </authorList>
    </citation>
    <scope>NUCLEOTIDE SEQUENCE [LARGE SCALE GENOMIC DNA]</scope>
    <source>
        <strain evidence="1 2">FX4</strain>
    </source>
</reference>
<dbReference type="EMBL" id="JAFIWB010000007">
    <property type="protein sequence ID" value="MBN6102386.1"/>
    <property type="molecule type" value="Genomic_DNA"/>
</dbReference>
<organism evidence="1 2">
    <name type="scientific">Xanthomonas bonasiae</name>
    <dbReference type="NCBI Taxonomy" id="2810351"/>
    <lineage>
        <taxon>Bacteria</taxon>
        <taxon>Pseudomonadati</taxon>
        <taxon>Pseudomonadota</taxon>
        <taxon>Gammaproteobacteria</taxon>
        <taxon>Lysobacterales</taxon>
        <taxon>Lysobacteraceae</taxon>
        <taxon>Xanthomonas</taxon>
    </lineage>
</organism>
<name>A0ABS3B2E9_9XANT</name>
<sequence>MIASIHFYEPGDTKGVVLRESFQVRTFDTKRKQLRLVYSGRDQRVPPFTLVVHANTSTLSIGGKRIASTFSWEM</sequence>
<comment type="caution">
    <text evidence="1">The sequence shown here is derived from an EMBL/GenBank/DDBJ whole genome shotgun (WGS) entry which is preliminary data.</text>
</comment>
<keyword evidence="2" id="KW-1185">Reference proteome</keyword>